<sequence>MSIVLFCSKLSAILSKPTPLSLRIQIERAVLTRTLDSQKFVDLENGQRKNESPQEKPAKRPVSSDERTILLWMYALLFIFLGFTIIFMGSLTLNYYNMFQLCASDIMAFIVFFAIFLMLFLFAAAVLYVYRL</sequence>
<protein>
    <submittedName>
        <fullName evidence="3">Uncharacterized protein</fullName>
    </submittedName>
</protein>
<evidence type="ECO:0000256" key="2">
    <source>
        <dbReference type="SAM" id="Phobius"/>
    </source>
</evidence>
<keyword evidence="2" id="KW-0812">Transmembrane</keyword>
<dbReference type="EMBL" id="KE503207">
    <property type="protein sequence ID" value="EPX73034.1"/>
    <property type="molecule type" value="Genomic_DNA"/>
</dbReference>
<proteinExistence type="predicted"/>
<feature type="transmembrane region" description="Helical" evidence="2">
    <location>
        <begin position="69"/>
        <end position="94"/>
    </location>
</feature>
<feature type="region of interest" description="Disordered" evidence="1">
    <location>
        <begin position="42"/>
        <end position="63"/>
    </location>
</feature>
<reference evidence="3 4" key="1">
    <citation type="journal article" date="2011" name="Science">
        <title>Comparative functional genomics of the fission yeasts.</title>
        <authorList>
            <person name="Rhind N."/>
            <person name="Chen Z."/>
            <person name="Yassour M."/>
            <person name="Thompson D.A."/>
            <person name="Haas B.J."/>
            <person name="Habib N."/>
            <person name="Wapinski I."/>
            <person name="Roy S."/>
            <person name="Lin M.F."/>
            <person name="Heiman D.I."/>
            <person name="Young S.K."/>
            <person name="Furuya K."/>
            <person name="Guo Y."/>
            <person name="Pidoux A."/>
            <person name="Chen H.M."/>
            <person name="Robbertse B."/>
            <person name="Goldberg J.M."/>
            <person name="Aoki K."/>
            <person name="Bayne E.H."/>
            <person name="Berlin A.M."/>
            <person name="Desjardins C.A."/>
            <person name="Dobbs E."/>
            <person name="Dukaj L."/>
            <person name="Fan L."/>
            <person name="FitzGerald M.G."/>
            <person name="French C."/>
            <person name="Gujja S."/>
            <person name="Hansen K."/>
            <person name="Keifenheim D."/>
            <person name="Levin J.Z."/>
            <person name="Mosher R.A."/>
            <person name="Mueller C.A."/>
            <person name="Pfiffner J."/>
            <person name="Priest M."/>
            <person name="Russ C."/>
            <person name="Smialowska A."/>
            <person name="Swoboda P."/>
            <person name="Sykes S.M."/>
            <person name="Vaughn M."/>
            <person name="Vengrova S."/>
            <person name="Yoder R."/>
            <person name="Zeng Q."/>
            <person name="Allshire R."/>
            <person name="Baulcombe D."/>
            <person name="Birren B.W."/>
            <person name="Brown W."/>
            <person name="Ekwall K."/>
            <person name="Kellis M."/>
            <person name="Leatherwood J."/>
            <person name="Levin H."/>
            <person name="Margalit H."/>
            <person name="Martienssen R."/>
            <person name="Nieduszynski C.A."/>
            <person name="Spatafora J.W."/>
            <person name="Friedman N."/>
            <person name="Dalgaard J.Z."/>
            <person name="Baumann P."/>
            <person name="Niki H."/>
            <person name="Regev A."/>
            <person name="Nusbaum C."/>
        </authorList>
    </citation>
    <scope>NUCLEOTIDE SEQUENCE [LARGE SCALE GENOMIC DNA]</scope>
    <source>
        <strain evidence="4">yFS286</strain>
    </source>
</reference>
<dbReference type="GeneID" id="25029775"/>
<keyword evidence="4" id="KW-1185">Reference proteome</keyword>
<feature type="transmembrane region" description="Helical" evidence="2">
    <location>
        <begin position="106"/>
        <end position="130"/>
    </location>
</feature>
<keyword evidence="2" id="KW-1133">Transmembrane helix</keyword>
<evidence type="ECO:0000313" key="4">
    <source>
        <dbReference type="Proteomes" id="UP000016088"/>
    </source>
</evidence>
<name>S9RG39_SCHOY</name>
<dbReference type="RefSeq" id="XP_013018665.1">
    <property type="nucleotide sequence ID" value="XM_013163211.1"/>
</dbReference>
<dbReference type="HOGENOM" id="CLU_1918308_0_0_1"/>
<evidence type="ECO:0000313" key="3">
    <source>
        <dbReference type="EMBL" id="EPX73034.1"/>
    </source>
</evidence>
<gene>
    <name evidence="3" type="ORF">SOCG_00791</name>
</gene>
<dbReference type="VEuPathDB" id="FungiDB:SOCG_00791"/>
<dbReference type="AlphaFoldDB" id="S9RG39"/>
<accession>S9RG39</accession>
<evidence type="ECO:0000256" key="1">
    <source>
        <dbReference type="SAM" id="MobiDB-lite"/>
    </source>
</evidence>
<dbReference type="Proteomes" id="UP000016088">
    <property type="component" value="Unassembled WGS sequence"/>
</dbReference>
<organism evidence="3 4">
    <name type="scientific">Schizosaccharomyces octosporus (strain yFS286)</name>
    <name type="common">Fission yeast</name>
    <name type="synonym">Octosporomyces octosporus</name>
    <dbReference type="NCBI Taxonomy" id="483514"/>
    <lineage>
        <taxon>Eukaryota</taxon>
        <taxon>Fungi</taxon>
        <taxon>Dikarya</taxon>
        <taxon>Ascomycota</taxon>
        <taxon>Taphrinomycotina</taxon>
        <taxon>Schizosaccharomycetes</taxon>
        <taxon>Schizosaccharomycetales</taxon>
        <taxon>Schizosaccharomycetaceae</taxon>
        <taxon>Schizosaccharomyces</taxon>
    </lineage>
</organism>
<keyword evidence="2" id="KW-0472">Membrane</keyword>